<feature type="compositionally biased region" description="Basic and acidic residues" evidence="1">
    <location>
        <begin position="212"/>
        <end position="224"/>
    </location>
</feature>
<sequence>MNKPWIGKGIWNEIYKEEKLNIQDDSCEIRKEKGSLETESEKEDKGFEIEKEKECVETGSEEEDKESGLEKEDVETGSEEEDKESGLEKEDVETGSEEEDVEAGSEEGDKESGLEKEDVEPGSEKEDKEPGLEKEDVEAGSEEGDKEPGLEKEDVEAGSEEGDKESGLEKEDVETGSEEEDKEFGLEKEDVEAGSEEGDKESGLEKEDVEPGSEKEDKEPGLEKEDVEPGSEKEDKEPGLEKEDKEPGLEKEDVEPGLEKEDKEPGLEKEDVEPESEINTSVRFMVVKIPFSIISEVSRFLNYPNINVKKQETFVFQNEKEEGYRELDAKLLTTVQHYHGEAYCKLVSSNLHEKRVLLEFSNPKVKDDIKENRIETSSWIPIHSMILEKGSEGEFNDYITATLPIEIGRYEGEISLREKVIFKEKVIEIKEVSQEIILTKNEILLPKIKKTVQNPFTVEKGSLLVEGYILQYIEYIIEQSTFHDNVYQLMQNIVLGLTVQVLQEQEVQVRIT</sequence>
<dbReference type="InterPro" id="IPR057174">
    <property type="entry name" value="DUF7852"/>
</dbReference>
<protein>
    <recommendedName>
        <fullName evidence="2">DUF7852 domain-containing protein</fullName>
    </recommendedName>
</protein>
<feature type="compositionally biased region" description="Basic and acidic residues" evidence="1">
    <location>
        <begin position="122"/>
        <end position="134"/>
    </location>
</feature>
<organism evidence="3 4">
    <name type="scientific">Bacillus hominis</name>
    <dbReference type="NCBI Taxonomy" id="2817478"/>
    <lineage>
        <taxon>Bacteria</taxon>
        <taxon>Bacillati</taxon>
        <taxon>Bacillota</taxon>
        <taxon>Bacilli</taxon>
        <taxon>Bacillales</taxon>
        <taxon>Bacillaceae</taxon>
        <taxon>Bacillus</taxon>
        <taxon>Bacillus cereus group</taxon>
    </lineage>
</organism>
<dbReference type="Pfam" id="PF25250">
    <property type="entry name" value="DUF7852"/>
    <property type="match status" value="1"/>
</dbReference>
<dbReference type="EMBL" id="JAUCFG010000002">
    <property type="protein sequence ID" value="MDM5439163.1"/>
    <property type="molecule type" value="Genomic_DNA"/>
</dbReference>
<feature type="compositionally biased region" description="Acidic residues" evidence="1">
    <location>
        <begin position="189"/>
        <end position="199"/>
    </location>
</feature>
<dbReference type="RefSeq" id="WP_289359423.1">
    <property type="nucleotide sequence ID" value="NZ_JAUCFG010000002.1"/>
</dbReference>
<feature type="compositionally biased region" description="Basic and acidic residues" evidence="1">
    <location>
        <begin position="21"/>
        <end position="36"/>
    </location>
</feature>
<name>A0ABT7R8A1_9BACI</name>
<feature type="compositionally biased region" description="Acidic residues" evidence="1">
    <location>
        <begin position="90"/>
        <end position="109"/>
    </location>
</feature>
<evidence type="ECO:0000256" key="1">
    <source>
        <dbReference type="SAM" id="MobiDB-lite"/>
    </source>
</evidence>
<accession>A0ABT7R8A1</accession>
<feature type="compositionally biased region" description="Acidic residues" evidence="1">
    <location>
        <begin position="171"/>
        <end position="182"/>
    </location>
</feature>
<feature type="compositionally biased region" description="Acidic residues" evidence="1">
    <location>
        <begin position="153"/>
        <end position="163"/>
    </location>
</feature>
<dbReference type="Proteomes" id="UP001224139">
    <property type="component" value="Unassembled WGS sequence"/>
</dbReference>
<keyword evidence="4" id="KW-1185">Reference proteome</keyword>
<dbReference type="NCBIfam" id="NF045793">
    <property type="entry name" value="BC_2427_fam"/>
    <property type="match status" value="1"/>
</dbReference>
<feature type="domain" description="DUF7852" evidence="2">
    <location>
        <begin position="280"/>
        <end position="507"/>
    </location>
</feature>
<evidence type="ECO:0000313" key="3">
    <source>
        <dbReference type="EMBL" id="MDM5439163.1"/>
    </source>
</evidence>
<comment type="caution">
    <text evidence="3">The sequence shown here is derived from an EMBL/GenBank/DDBJ whole genome shotgun (WGS) entry which is preliminary data.</text>
</comment>
<evidence type="ECO:0000259" key="2">
    <source>
        <dbReference type="Pfam" id="PF25250"/>
    </source>
</evidence>
<proteinExistence type="predicted"/>
<reference evidence="3 4" key="1">
    <citation type="submission" date="2023-06" db="EMBL/GenBank/DDBJ databases">
        <title>Comparative genomics of Bacillaceae isolates and their secondary metabolite potential.</title>
        <authorList>
            <person name="Song L."/>
            <person name="Nielsen L.J."/>
            <person name="Mohite O."/>
            <person name="Xu X."/>
            <person name="Weber T."/>
            <person name="Kovacs A.T."/>
        </authorList>
    </citation>
    <scope>NUCLEOTIDE SEQUENCE [LARGE SCALE GENOMIC DNA]</scope>
    <source>
        <strain evidence="3 4">DX2.1</strain>
    </source>
</reference>
<feature type="compositionally biased region" description="Basic and acidic residues" evidence="1">
    <location>
        <begin position="257"/>
        <end position="269"/>
    </location>
</feature>
<gene>
    <name evidence="3" type="ORF">QUG02_13765</name>
</gene>
<feature type="compositionally biased region" description="Basic and acidic residues" evidence="1">
    <location>
        <begin position="42"/>
        <end position="56"/>
    </location>
</feature>
<feature type="region of interest" description="Disordered" evidence="1">
    <location>
        <begin position="21"/>
        <end position="277"/>
    </location>
</feature>
<evidence type="ECO:0000313" key="4">
    <source>
        <dbReference type="Proteomes" id="UP001224139"/>
    </source>
</evidence>
<feature type="compositionally biased region" description="Basic and acidic residues" evidence="1">
    <location>
        <begin position="230"/>
        <end position="251"/>
    </location>
</feature>
<feature type="compositionally biased region" description="Acidic residues" evidence="1">
    <location>
        <begin position="72"/>
        <end position="83"/>
    </location>
</feature>
<feature type="compositionally biased region" description="Acidic residues" evidence="1">
    <location>
        <begin position="135"/>
        <end position="145"/>
    </location>
</feature>